<dbReference type="GO" id="GO:0003677">
    <property type="term" value="F:DNA binding"/>
    <property type="evidence" value="ECO:0007669"/>
    <property type="project" value="InterPro"/>
</dbReference>
<dbReference type="Gene3D" id="2.60.40.10">
    <property type="entry name" value="Immunoglobulins"/>
    <property type="match status" value="1"/>
</dbReference>
<evidence type="ECO:0000313" key="2">
    <source>
        <dbReference type="EMBL" id="OGM11628.1"/>
    </source>
</evidence>
<dbReference type="InterPro" id="IPR001387">
    <property type="entry name" value="Cro/C1-type_HTH"/>
</dbReference>
<organism evidence="2 3">
    <name type="scientific">Candidatus Woesebacteria bacterium RBG_16_34_12</name>
    <dbReference type="NCBI Taxonomy" id="1802480"/>
    <lineage>
        <taxon>Bacteria</taxon>
        <taxon>Candidatus Woeseibacteriota</taxon>
    </lineage>
</organism>
<comment type="caution">
    <text evidence="2">The sequence shown here is derived from an EMBL/GenBank/DDBJ whole genome shotgun (WGS) entry which is preliminary data.</text>
</comment>
<dbReference type="Pfam" id="PF13413">
    <property type="entry name" value="HTH_25"/>
    <property type="match status" value="1"/>
</dbReference>
<dbReference type="EMBL" id="MGFS01000015">
    <property type="protein sequence ID" value="OGM11628.1"/>
    <property type="molecule type" value="Genomic_DNA"/>
</dbReference>
<feature type="transmembrane region" description="Helical" evidence="1">
    <location>
        <begin position="99"/>
        <end position="118"/>
    </location>
</feature>
<dbReference type="AlphaFoldDB" id="A0A1F7XB54"/>
<dbReference type="PANTHER" id="PTHR34475">
    <property type="match status" value="1"/>
</dbReference>
<dbReference type="CDD" id="cd00093">
    <property type="entry name" value="HTH_XRE"/>
    <property type="match status" value="1"/>
</dbReference>
<dbReference type="Proteomes" id="UP000177053">
    <property type="component" value="Unassembled WGS sequence"/>
</dbReference>
<keyword evidence="1" id="KW-0472">Membrane</keyword>
<protein>
    <recommendedName>
        <fullName evidence="4">HTH cro/C1-type domain-containing protein</fullName>
    </recommendedName>
</protein>
<dbReference type="InterPro" id="IPR010982">
    <property type="entry name" value="Lambda_DNA-bd_dom_sf"/>
</dbReference>
<dbReference type="InterPro" id="IPR050400">
    <property type="entry name" value="Bact_Cytoskel_RodZ"/>
</dbReference>
<accession>A0A1F7XB54</accession>
<evidence type="ECO:0000256" key="1">
    <source>
        <dbReference type="SAM" id="Phobius"/>
    </source>
</evidence>
<gene>
    <name evidence="2" type="ORF">A2Z22_02415</name>
</gene>
<dbReference type="SUPFAM" id="SSF47413">
    <property type="entry name" value="lambda repressor-like DNA-binding domains"/>
    <property type="match status" value="1"/>
</dbReference>
<dbReference type="Pfam" id="PF09136">
    <property type="entry name" value="Glucodextran_B"/>
    <property type="match status" value="1"/>
</dbReference>
<name>A0A1F7XB54_9BACT</name>
<sequence length="212" mass="23895">MKTIGSLLKESRSKKKLSLGKLADATKIKKEFINSLEKEEWQVLPEYPVVQGFVKSIAQVLSLSQRRVVAVLRRDYPPKKLTINPKPDISNKFIWSPKLTFISGVLFVVLTVVGYLIFQYMDFINPPKLEISYPSENQVITSKEIQVSGSTDSDATVKINNQPALVEEDGSFKTNIEIFEGTFEVIVKATSRSGKETEVKRKIIPNIESTQD</sequence>
<dbReference type="Gene3D" id="1.10.260.40">
    <property type="entry name" value="lambda repressor-like DNA-binding domains"/>
    <property type="match status" value="1"/>
</dbReference>
<keyword evidence="1" id="KW-1133">Transmembrane helix</keyword>
<proteinExistence type="predicted"/>
<evidence type="ECO:0008006" key="4">
    <source>
        <dbReference type="Google" id="ProtNLM"/>
    </source>
</evidence>
<evidence type="ECO:0000313" key="3">
    <source>
        <dbReference type="Proteomes" id="UP000177053"/>
    </source>
</evidence>
<dbReference type="InterPro" id="IPR013783">
    <property type="entry name" value="Ig-like_fold"/>
</dbReference>
<dbReference type="PANTHER" id="PTHR34475:SF1">
    <property type="entry name" value="CYTOSKELETON PROTEIN RODZ"/>
    <property type="match status" value="1"/>
</dbReference>
<reference evidence="2 3" key="1">
    <citation type="journal article" date="2016" name="Nat. Commun.">
        <title>Thousands of microbial genomes shed light on interconnected biogeochemical processes in an aquifer system.</title>
        <authorList>
            <person name="Anantharaman K."/>
            <person name="Brown C.T."/>
            <person name="Hug L.A."/>
            <person name="Sharon I."/>
            <person name="Castelle C.J."/>
            <person name="Probst A.J."/>
            <person name="Thomas B.C."/>
            <person name="Singh A."/>
            <person name="Wilkins M.J."/>
            <person name="Karaoz U."/>
            <person name="Brodie E.L."/>
            <person name="Williams K.H."/>
            <person name="Hubbard S.S."/>
            <person name="Banfield J.F."/>
        </authorList>
    </citation>
    <scope>NUCLEOTIDE SEQUENCE [LARGE SCALE GENOMIC DNA]</scope>
</reference>
<keyword evidence="1" id="KW-0812">Transmembrane</keyword>